<name>A0AAU7QDU4_9GAMM</name>
<reference evidence="1" key="1">
    <citation type="submission" date="2024-06" db="EMBL/GenBank/DDBJ databases">
        <authorList>
            <person name="Coelho C."/>
            <person name="Bento M."/>
            <person name="Garcia E."/>
            <person name="Camelo A."/>
            <person name="Brandao I."/>
            <person name="Espirito Santo C."/>
            <person name="Trovao J."/>
            <person name="Verissimo A."/>
            <person name="Costa J."/>
            <person name="Tiago I."/>
        </authorList>
    </citation>
    <scope>NUCLEOTIDE SEQUENCE</scope>
    <source>
        <strain evidence="1">KWT182</strain>
    </source>
</reference>
<protein>
    <recommendedName>
        <fullName evidence="2">DUF4868 domain-containing protein</fullName>
    </recommendedName>
</protein>
<dbReference type="AlphaFoldDB" id="A0AAU7QDU4"/>
<dbReference type="EMBL" id="CP157947">
    <property type="protein sequence ID" value="XBS70827.1"/>
    <property type="molecule type" value="Genomic_DNA"/>
</dbReference>
<sequence>MNDPVMYLSQAMGSYQTRTALAEELISINCSKNGETEEPYVAYYKYYNDQVKCADVLTNANNASRLLPKLDLVFEKQNADIADAFAEVDKQIIYKTLSGIDRHEVDFLSGAEAHKVSVRFAHRTRSKTPLGYLAFSQYDNLTIEEFVDVFVAKKNNEERVFALIKQEDGYRIKRVDENVAAYYEFIKRFRSELEGDGNIRVVLQKERWGILQTANQSLKVLAASLSQIHRNNMYVYLNASGYDKTAAEKTRDFFFILDSFL</sequence>
<organism evidence="1">
    <name type="scientific">Acerihabitans sp. KWT182</name>
    <dbReference type="NCBI Taxonomy" id="3157919"/>
    <lineage>
        <taxon>Bacteria</taxon>
        <taxon>Pseudomonadati</taxon>
        <taxon>Pseudomonadota</taxon>
        <taxon>Gammaproteobacteria</taxon>
        <taxon>Enterobacterales</taxon>
        <taxon>Pectobacteriaceae</taxon>
        <taxon>Acerihabitans</taxon>
    </lineage>
</organism>
<proteinExistence type="predicted"/>
<accession>A0AAU7QDU4</accession>
<evidence type="ECO:0000313" key="1">
    <source>
        <dbReference type="EMBL" id="XBS70827.1"/>
    </source>
</evidence>
<gene>
    <name evidence="1" type="ORF">ABK905_06925</name>
</gene>
<evidence type="ECO:0008006" key="2">
    <source>
        <dbReference type="Google" id="ProtNLM"/>
    </source>
</evidence>